<feature type="region of interest" description="Disordered" evidence="1">
    <location>
        <begin position="39"/>
        <end position="66"/>
    </location>
</feature>
<keyword evidence="4" id="KW-1185">Reference proteome</keyword>
<evidence type="ECO:0000256" key="1">
    <source>
        <dbReference type="SAM" id="MobiDB-lite"/>
    </source>
</evidence>
<dbReference type="AlphaFoldDB" id="A0A9P4PDS8"/>
<name>A0A9P4PDS8_9PLEO</name>
<reference evidence="3" key="1">
    <citation type="journal article" date="2020" name="Stud. Mycol.">
        <title>101 Dothideomycetes genomes: a test case for predicting lifestyles and emergence of pathogens.</title>
        <authorList>
            <person name="Haridas S."/>
            <person name="Albert R."/>
            <person name="Binder M."/>
            <person name="Bloem J."/>
            <person name="Labutti K."/>
            <person name="Salamov A."/>
            <person name="Andreopoulos B."/>
            <person name="Baker S."/>
            <person name="Barry K."/>
            <person name="Bills G."/>
            <person name="Bluhm B."/>
            <person name="Cannon C."/>
            <person name="Castanera R."/>
            <person name="Culley D."/>
            <person name="Daum C."/>
            <person name="Ezra D."/>
            <person name="Gonzalez J."/>
            <person name="Henrissat B."/>
            <person name="Kuo A."/>
            <person name="Liang C."/>
            <person name="Lipzen A."/>
            <person name="Lutzoni F."/>
            <person name="Magnuson J."/>
            <person name="Mondo S."/>
            <person name="Nolan M."/>
            <person name="Ohm R."/>
            <person name="Pangilinan J."/>
            <person name="Park H.-J."/>
            <person name="Ramirez L."/>
            <person name="Alfaro M."/>
            <person name="Sun H."/>
            <person name="Tritt A."/>
            <person name="Yoshinaga Y."/>
            <person name="Zwiers L.-H."/>
            <person name="Turgeon B."/>
            <person name="Goodwin S."/>
            <person name="Spatafora J."/>
            <person name="Crous P."/>
            <person name="Grigoriev I."/>
        </authorList>
    </citation>
    <scope>NUCLEOTIDE SEQUENCE</scope>
    <source>
        <strain evidence="3">CBS 690.94</strain>
    </source>
</reference>
<sequence>MSPPIHPIIEFVVLPMLIYIIDLHLVWPSPAAHRLQDPSPHLRTPCTTPPTVVSQAPARHETAKPEQARFPLCARIPFVSNTANRGHVAGESNRLNRHHVSPSASSCF</sequence>
<feature type="region of interest" description="Disordered" evidence="1">
    <location>
        <begin position="89"/>
        <end position="108"/>
    </location>
</feature>
<dbReference type="Proteomes" id="UP000799764">
    <property type="component" value="Unassembled WGS sequence"/>
</dbReference>
<feature type="transmembrane region" description="Helical" evidence="2">
    <location>
        <begin position="6"/>
        <end position="27"/>
    </location>
</feature>
<comment type="caution">
    <text evidence="3">The sequence shown here is derived from an EMBL/GenBank/DDBJ whole genome shotgun (WGS) entry which is preliminary data.</text>
</comment>
<proteinExistence type="predicted"/>
<accession>A0A9P4PDS8</accession>
<organism evidence="3 4">
    <name type="scientific">Karstenula rhodostoma CBS 690.94</name>
    <dbReference type="NCBI Taxonomy" id="1392251"/>
    <lineage>
        <taxon>Eukaryota</taxon>
        <taxon>Fungi</taxon>
        <taxon>Dikarya</taxon>
        <taxon>Ascomycota</taxon>
        <taxon>Pezizomycotina</taxon>
        <taxon>Dothideomycetes</taxon>
        <taxon>Pleosporomycetidae</taxon>
        <taxon>Pleosporales</taxon>
        <taxon>Massarineae</taxon>
        <taxon>Didymosphaeriaceae</taxon>
        <taxon>Karstenula</taxon>
    </lineage>
</organism>
<dbReference type="EMBL" id="MU001504">
    <property type="protein sequence ID" value="KAF2442261.1"/>
    <property type="molecule type" value="Genomic_DNA"/>
</dbReference>
<evidence type="ECO:0000313" key="3">
    <source>
        <dbReference type="EMBL" id="KAF2442261.1"/>
    </source>
</evidence>
<protein>
    <submittedName>
        <fullName evidence="3">Uncharacterized protein</fullName>
    </submittedName>
</protein>
<evidence type="ECO:0000313" key="4">
    <source>
        <dbReference type="Proteomes" id="UP000799764"/>
    </source>
</evidence>
<keyword evidence="2" id="KW-0812">Transmembrane</keyword>
<feature type="compositionally biased region" description="Polar residues" evidence="1">
    <location>
        <begin position="45"/>
        <end position="54"/>
    </location>
</feature>
<evidence type="ECO:0000256" key="2">
    <source>
        <dbReference type="SAM" id="Phobius"/>
    </source>
</evidence>
<gene>
    <name evidence="3" type="ORF">P171DRAFT_487512</name>
</gene>
<keyword evidence="2" id="KW-1133">Transmembrane helix</keyword>
<keyword evidence="2" id="KW-0472">Membrane</keyword>